<dbReference type="EMBL" id="GL379851">
    <property type="protein sequence ID" value="EGT55498.1"/>
    <property type="molecule type" value="Genomic_DNA"/>
</dbReference>
<name>G0N938_CAEBE</name>
<dbReference type="OrthoDB" id="10392239at2759"/>
<dbReference type="Proteomes" id="UP000008068">
    <property type="component" value="Unassembled WGS sequence"/>
</dbReference>
<keyword evidence="3" id="KW-1185">Reference proteome</keyword>
<feature type="compositionally biased region" description="Pro residues" evidence="1">
    <location>
        <begin position="261"/>
        <end position="278"/>
    </location>
</feature>
<proteinExistence type="predicted"/>
<dbReference type="eggNOG" id="ENOG502TI5D">
    <property type="taxonomic scope" value="Eukaryota"/>
</dbReference>
<evidence type="ECO:0000313" key="2">
    <source>
        <dbReference type="EMBL" id="EGT55498.1"/>
    </source>
</evidence>
<protein>
    <submittedName>
        <fullName evidence="2">Uncharacterized protein</fullName>
    </submittedName>
</protein>
<evidence type="ECO:0000313" key="3">
    <source>
        <dbReference type="Proteomes" id="UP000008068"/>
    </source>
</evidence>
<feature type="compositionally biased region" description="Low complexity" evidence="1">
    <location>
        <begin position="196"/>
        <end position="214"/>
    </location>
</feature>
<organism evidence="3">
    <name type="scientific">Caenorhabditis brenneri</name>
    <name type="common">Nematode worm</name>
    <dbReference type="NCBI Taxonomy" id="135651"/>
    <lineage>
        <taxon>Eukaryota</taxon>
        <taxon>Metazoa</taxon>
        <taxon>Ecdysozoa</taxon>
        <taxon>Nematoda</taxon>
        <taxon>Chromadorea</taxon>
        <taxon>Rhabditida</taxon>
        <taxon>Rhabditina</taxon>
        <taxon>Rhabditomorpha</taxon>
        <taxon>Rhabditoidea</taxon>
        <taxon>Rhabditidae</taxon>
        <taxon>Peloderinae</taxon>
        <taxon>Caenorhabditis</taxon>
    </lineage>
</organism>
<sequence>MEFNFTRLSDKETSLSEFIENAWDRKLNLQFESSFAPVYVLCHDKNTNTLNRRGGAVLEVVAKNRRTDRLERNRWIAVFRYEPKAGYYLEYLKDLEAIQLEGEEEETTLDQEEVFMNSTYICPFKKEMNSVINRNLEGLRVIVAFFSSMIIVENSQGPPGIPSAPVNPPPSNPITAAPIRRQPSVVQTTWSAPIEQSNSWQQSQQPQQPPQSNWGQDQNDGPPPGDRWGPPDWRDRGPPPPDFDDWHHRPPWRRGPWWRRGPPPPWGPPPPGPPPPPFGGWRGL</sequence>
<dbReference type="HOGENOM" id="CLU_980799_0_0_1"/>
<reference evidence="3" key="1">
    <citation type="submission" date="2011-07" db="EMBL/GenBank/DDBJ databases">
        <authorList>
            <consortium name="Caenorhabditis brenneri Sequencing and Analysis Consortium"/>
            <person name="Wilson R.K."/>
        </authorList>
    </citation>
    <scope>NUCLEOTIDE SEQUENCE [LARGE SCALE GENOMIC DNA]</scope>
    <source>
        <strain evidence="3">PB2801</strain>
    </source>
</reference>
<evidence type="ECO:0000256" key="1">
    <source>
        <dbReference type="SAM" id="MobiDB-lite"/>
    </source>
</evidence>
<accession>G0N938</accession>
<dbReference type="InParanoid" id="G0N938"/>
<feature type="region of interest" description="Disordered" evidence="1">
    <location>
        <begin position="195"/>
        <end position="284"/>
    </location>
</feature>
<dbReference type="AlphaFoldDB" id="G0N938"/>
<gene>
    <name evidence="2" type="ORF">CAEBREN_23058</name>
</gene>